<dbReference type="AlphaFoldDB" id="A0A8T5VMS2"/>
<sequence length="336" mass="36507">MLDVFRGDAFGVIPLSLAINNLKFIPGYISSRGIFTTTSIAATSVAIEEKNNVLTLVAPTPRGAPGTTIAKPRRAMRMLGVPHFEINDAIMAEEVQGVRPFGEETGTEAVMTKVGERMQTAGQSLEYTQEHARVGAIKGIITYADGTVLNLFVEYGIAAPAAINFPFTTANDGTIRKTCQQLIRTMGNNLDGQGFAGVEAICGDAFFDAMIMCPEVRATYLNQADASELRTQYVSAGQTWGSFTFGGILWTNYRGYAAGQPMVETNMAYFYPTGVPNLFPTVYAPADYIETVNTMGLPRYVKQYAMPNDKGVHMDTQMNALNFCSRPLALQKGSFT</sequence>
<dbReference type="Pfam" id="PF03864">
    <property type="entry name" value="Phage_cap_E"/>
    <property type="match status" value="1"/>
</dbReference>
<dbReference type="RefSeq" id="WP_166097243.1">
    <property type="nucleotide sequence ID" value="NZ_CP096251.1"/>
</dbReference>
<proteinExistence type="predicted"/>
<dbReference type="Proteomes" id="UP000551709">
    <property type="component" value="Chromosome"/>
</dbReference>
<evidence type="ECO:0000313" key="1">
    <source>
        <dbReference type="EMBL" id="UPT91106.1"/>
    </source>
</evidence>
<reference evidence="1" key="2">
    <citation type="submission" date="2022-04" db="EMBL/GenBank/DDBJ databases">
        <authorList>
            <person name="Bromfield E.S.P."/>
            <person name="Cloutier S."/>
        </authorList>
    </citation>
    <scope>NUCLEOTIDE SEQUENCE</scope>
    <source>
        <strain evidence="1">1S5</strain>
    </source>
</reference>
<dbReference type="InterPro" id="IPR005564">
    <property type="entry name" value="Major_capsid_GpE"/>
</dbReference>
<accession>A0A8T5VMS2</accession>
<protein>
    <submittedName>
        <fullName evidence="1">Major capsid protein</fullName>
    </submittedName>
</protein>
<dbReference type="EMBL" id="CP096255">
    <property type="protein sequence ID" value="UPT91106.1"/>
    <property type="molecule type" value="Genomic_DNA"/>
</dbReference>
<evidence type="ECO:0000313" key="2">
    <source>
        <dbReference type="Proteomes" id="UP000551709"/>
    </source>
</evidence>
<reference evidence="1" key="1">
    <citation type="journal article" date="2017" name="Syst. Appl. Microbiol.">
        <title>Soybeans inoculated with root zone soils of Canadian native legumes harbour diverse and novel Bradyrhizobium spp. that possess agricultural potential.</title>
        <authorList>
            <person name="Bromfield E.S.P."/>
            <person name="Cloutier S."/>
            <person name="Tambong J.T."/>
            <person name="Tran Thi T.V."/>
        </authorList>
    </citation>
    <scope>NUCLEOTIDE SEQUENCE</scope>
    <source>
        <strain evidence="1">1S5</strain>
    </source>
</reference>
<gene>
    <name evidence="1" type="ORF">HAP41_0000020570</name>
</gene>
<name>A0A8T5VMS2_9BRAD</name>
<organism evidence="1 2">
    <name type="scientific">Bradyrhizobium barranii subsp. apii</name>
    <dbReference type="NCBI Taxonomy" id="2819348"/>
    <lineage>
        <taxon>Bacteria</taxon>
        <taxon>Pseudomonadati</taxon>
        <taxon>Pseudomonadota</taxon>
        <taxon>Alphaproteobacteria</taxon>
        <taxon>Hyphomicrobiales</taxon>
        <taxon>Nitrobacteraceae</taxon>
        <taxon>Bradyrhizobium</taxon>
        <taxon>Bradyrhizobium barranii</taxon>
    </lineage>
</organism>